<dbReference type="OrthoDB" id="9808897at2"/>
<protein>
    <recommendedName>
        <fullName evidence="9">Endoglucanase</fullName>
        <ecNumber evidence="9">3.2.1.4</ecNumber>
    </recommendedName>
</protein>
<reference evidence="12 13" key="1">
    <citation type="journal article" date="2014" name="Int. J. Syst. Evol. Microbiol.">
        <title>Streptomyces hoynatensis sp. nov., isolated from deep marine sediment.</title>
        <authorList>
            <person name="Veyisoglu A."/>
            <person name="Sahin N."/>
        </authorList>
    </citation>
    <scope>NUCLEOTIDE SEQUENCE [LARGE SCALE GENOMIC DNA]</scope>
    <source>
        <strain evidence="12 13">KCTC 29097</strain>
    </source>
</reference>
<dbReference type="PROSITE" id="PS51318">
    <property type="entry name" value="TAT"/>
    <property type="match status" value="1"/>
</dbReference>
<dbReference type="InterPro" id="IPR012341">
    <property type="entry name" value="6hp_glycosidase-like_sf"/>
</dbReference>
<dbReference type="Gene3D" id="2.60.40.10">
    <property type="entry name" value="Immunoglobulins"/>
    <property type="match status" value="1"/>
</dbReference>
<keyword evidence="13" id="KW-1185">Reference proteome</keyword>
<dbReference type="Pfam" id="PF00553">
    <property type="entry name" value="CBM_2"/>
    <property type="match status" value="1"/>
</dbReference>
<feature type="active site" evidence="8">
    <location>
        <position position="755"/>
    </location>
</feature>
<dbReference type="EC" id="3.2.1.4" evidence="9"/>
<dbReference type="PROSITE" id="PS00561">
    <property type="entry name" value="CBM2_A"/>
    <property type="match status" value="1"/>
</dbReference>
<feature type="active site" evidence="7">
    <location>
        <position position="707"/>
    </location>
</feature>
<comment type="catalytic activity">
    <reaction evidence="9">
        <text>Endohydrolysis of (1-&gt;4)-beta-D-glucosidic linkages in cellulose, lichenin and cereal beta-D-glucans.</text>
        <dbReference type="EC" id="3.2.1.4"/>
    </reaction>
</comment>
<dbReference type="AlphaFoldDB" id="A0A3A9ZGF5"/>
<keyword evidence="2" id="KW-0732">Signal</keyword>
<dbReference type="InterPro" id="IPR012291">
    <property type="entry name" value="CBM2_carb-bd_dom_sf"/>
</dbReference>
<dbReference type="Pfam" id="PF00759">
    <property type="entry name" value="Glyco_hydro_9"/>
    <property type="match status" value="1"/>
</dbReference>
<dbReference type="SUPFAM" id="SSF49785">
    <property type="entry name" value="Galactose-binding domain-like"/>
    <property type="match status" value="1"/>
</dbReference>
<dbReference type="Gene3D" id="2.60.120.260">
    <property type="entry name" value="Galactose-binding domain-like"/>
    <property type="match status" value="1"/>
</dbReference>
<keyword evidence="3 7" id="KW-0378">Hydrolase</keyword>
<dbReference type="PANTHER" id="PTHR22298">
    <property type="entry name" value="ENDO-1,4-BETA-GLUCANASE"/>
    <property type="match status" value="1"/>
</dbReference>
<comment type="caution">
    <text evidence="12">The sequence shown here is derived from an EMBL/GenBank/DDBJ whole genome shotgun (WGS) entry which is preliminary data.</text>
</comment>
<evidence type="ECO:0000256" key="4">
    <source>
        <dbReference type="ARBA" id="ARBA00023277"/>
    </source>
</evidence>
<dbReference type="Gene3D" id="1.50.10.10">
    <property type="match status" value="1"/>
</dbReference>
<dbReference type="InterPro" id="IPR018221">
    <property type="entry name" value="Glyco_hydro_9_His_AS"/>
</dbReference>
<evidence type="ECO:0000256" key="9">
    <source>
        <dbReference type="RuleBase" id="RU361166"/>
    </source>
</evidence>
<organism evidence="12 13">
    <name type="scientific">Streptomyces hoynatensis</name>
    <dbReference type="NCBI Taxonomy" id="1141874"/>
    <lineage>
        <taxon>Bacteria</taxon>
        <taxon>Bacillati</taxon>
        <taxon>Actinomycetota</taxon>
        <taxon>Actinomycetes</taxon>
        <taxon>Kitasatosporales</taxon>
        <taxon>Streptomycetaceae</taxon>
        <taxon>Streptomyces</taxon>
    </lineage>
</organism>
<dbReference type="Gene3D" id="2.60.40.290">
    <property type="match status" value="1"/>
</dbReference>
<dbReference type="InterPro" id="IPR006311">
    <property type="entry name" value="TAT_signal"/>
</dbReference>
<dbReference type="SMART" id="SM00637">
    <property type="entry name" value="CBD_II"/>
    <property type="match status" value="1"/>
</dbReference>
<dbReference type="PROSITE" id="PS00698">
    <property type="entry name" value="GH9_3"/>
    <property type="match status" value="1"/>
</dbReference>
<evidence type="ECO:0000256" key="5">
    <source>
        <dbReference type="ARBA" id="ARBA00023295"/>
    </source>
</evidence>
<keyword evidence="5 7" id="KW-0326">Glycosidase</keyword>
<evidence type="ECO:0000256" key="6">
    <source>
        <dbReference type="ARBA" id="ARBA00023326"/>
    </source>
</evidence>
<dbReference type="EMBL" id="RBAL01000001">
    <property type="protein sequence ID" value="RKN46834.1"/>
    <property type="molecule type" value="Genomic_DNA"/>
</dbReference>
<evidence type="ECO:0000313" key="12">
    <source>
        <dbReference type="EMBL" id="RKN46834.1"/>
    </source>
</evidence>
<comment type="similarity">
    <text evidence="1 7 9">Belongs to the glycosyl hydrolase 9 (cellulase E) family.</text>
</comment>
<dbReference type="InterPro" id="IPR008979">
    <property type="entry name" value="Galactose-bd-like_sf"/>
</dbReference>
<dbReference type="PROSITE" id="PS00592">
    <property type="entry name" value="GH9_2"/>
    <property type="match status" value="1"/>
</dbReference>
<dbReference type="InterPro" id="IPR033126">
    <property type="entry name" value="Glyco_hydro_9_Asp/Glu_AS"/>
</dbReference>
<evidence type="ECO:0000256" key="10">
    <source>
        <dbReference type="SAM" id="MobiDB-lite"/>
    </source>
</evidence>
<dbReference type="InterPro" id="IPR008928">
    <property type="entry name" value="6-hairpin_glycosidase_sf"/>
</dbReference>
<dbReference type="Pfam" id="PF02927">
    <property type="entry name" value="CelD_N"/>
    <property type="match status" value="1"/>
</dbReference>
<dbReference type="SUPFAM" id="SSF48208">
    <property type="entry name" value="Six-hairpin glycosidases"/>
    <property type="match status" value="1"/>
</dbReference>
<dbReference type="InterPro" id="IPR001919">
    <property type="entry name" value="CBD2"/>
</dbReference>
<dbReference type="InterPro" id="IPR001701">
    <property type="entry name" value="Glyco_hydro_9"/>
</dbReference>
<evidence type="ECO:0000259" key="11">
    <source>
        <dbReference type="PROSITE" id="PS51173"/>
    </source>
</evidence>
<dbReference type="InterPro" id="IPR013783">
    <property type="entry name" value="Ig-like_fold"/>
</dbReference>
<keyword evidence="4 7" id="KW-0119">Carbohydrate metabolism</keyword>
<evidence type="ECO:0000256" key="2">
    <source>
        <dbReference type="ARBA" id="ARBA00022729"/>
    </source>
</evidence>
<dbReference type="CDD" id="cd02850">
    <property type="entry name" value="E_set_Cellulase_N"/>
    <property type="match status" value="1"/>
</dbReference>
<dbReference type="InterPro" id="IPR014756">
    <property type="entry name" value="Ig_E-set"/>
</dbReference>
<evidence type="ECO:0000256" key="3">
    <source>
        <dbReference type="ARBA" id="ARBA00022801"/>
    </source>
</evidence>
<dbReference type="SUPFAM" id="SSF81296">
    <property type="entry name" value="E set domains"/>
    <property type="match status" value="1"/>
</dbReference>
<accession>A0A3A9ZGF5</accession>
<proteinExistence type="inferred from homology"/>
<dbReference type="Pfam" id="PF02018">
    <property type="entry name" value="CBM_4_9"/>
    <property type="match status" value="1"/>
</dbReference>
<dbReference type="GO" id="GO:0030245">
    <property type="term" value="P:cellulose catabolic process"/>
    <property type="evidence" value="ECO:0007669"/>
    <property type="project" value="UniProtKB-KW"/>
</dbReference>
<feature type="region of interest" description="Disordered" evidence="10">
    <location>
        <begin position="1"/>
        <end position="32"/>
    </location>
</feature>
<evidence type="ECO:0000256" key="7">
    <source>
        <dbReference type="PROSITE-ProRule" id="PRU10059"/>
    </source>
</evidence>
<sequence>MPSPPLPKDRAVNERPSSSHRIPGQSPGRSPHRRRLLGAALAAGLVAGGLAATAGAGPAVAAGPELISNGDFSSGSTTPWWWTENVPSSVVDGRLCTDVPGGTTNFWDAIIGYNDIPLTAGETYQLTYTATASIPVTIQNNVQLNVDPYTPELSSADQITDVAEPITHVFTAGTDLDAAQLVFQIGGSDDPYTFCLDDVSLTGGAEQPPYDPDTGSPVRVNQVGYLTEGPKQGTFVTEETGARDWTLNAADGSEVAGGTTTPLGVDPSSGQNVQGFDFSEVTEPGDGYTVTIDGETSEPFSIGDDLYDDLVDDSLSFFYQQRSGIEIDADLVGEEYARPAGHANVAPNQGDDNVPCQEGVCDYTLDAAGGWYDAGDQGKYVVNGGISVAQLMSEYERTLTAENAAGEQLADGELAVPEQGNGTPDILDEARWELEFLLSMQVPAGEELAGMVHHKLHDAQWTGLPQLPNEDSQPRELHPPSTAATLNLAAAAAQGARLFEPYDPDFAAQALDAAETAYAAALAHPDILAPASDATGGGAYNDADVTDEFYWAAAELFITTGEDSYRQDVLGSPLSGDTEAIFPSGGFSWGSTAALGQLDLASVPNDLTADQLAAVRGTVTDAADALVDAADSAAYGLPFGTASADYFWGSNSGVLNNMIVLATASDLTGESAYRDAVLTGLDYILGRNPLNHSYVTGWGERASENQHHRFWAHQLDPDLPHPPDGSLSGGPDSALQDPTAEAELQGCVGAMCYIDDIQSYSTNEVAINWNAPLAWIAGYVAGLGTDDGDPGDPDPAACEVNYVSYRWSGGFTSQVEVRNTGDTAISPWELKWSFADQQRITNAWNATVTQSGSDVSAKPLGWNATIPPGGSVSFGFNGTSSGSVSDPAGFTLNGGACTS</sequence>
<dbReference type="RefSeq" id="WP_120674404.1">
    <property type="nucleotide sequence ID" value="NZ_RBAL01000001.1"/>
</dbReference>
<dbReference type="InterPro" id="IPR003305">
    <property type="entry name" value="CenC_carb-bd"/>
</dbReference>
<feature type="active site" evidence="8">
    <location>
        <position position="764"/>
    </location>
</feature>
<gene>
    <name evidence="12" type="ORF">D7294_01045</name>
</gene>
<feature type="region of interest" description="Disordered" evidence="10">
    <location>
        <begin position="714"/>
        <end position="737"/>
    </location>
</feature>
<feature type="domain" description="CBM2" evidence="11">
    <location>
        <begin position="791"/>
        <end position="899"/>
    </location>
</feature>
<evidence type="ECO:0000313" key="13">
    <source>
        <dbReference type="Proteomes" id="UP000272474"/>
    </source>
</evidence>
<dbReference type="GO" id="GO:0008810">
    <property type="term" value="F:cellulase activity"/>
    <property type="evidence" value="ECO:0007669"/>
    <property type="project" value="UniProtKB-EC"/>
</dbReference>
<dbReference type="Proteomes" id="UP000272474">
    <property type="component" value="Unassembled WGS sequence"/>
</dbReference>
<keyword evidence="9" id="KW-0136">Cellulose degradation</keyword>
<dbReference type="PROSITE" id="PS51173">
    <property type="entry name" value="CBM2"/>
    <property type="match status" value="1"/>
</dbReference>
<dbReference type="InterPro" id="IPR018366">
    <property type="entry name" value="CBM2_CS"/>
</dbReference>
<evidence type="ECO:0000256" key="1">
    <source>
        <dbReference type="ARBA" id="ARBA00007072"/>
    </source>
</evidence>
<name>A0A3A9ZGF5_9ACTN</name>
<dbReference type="InterPro" id="IPR004197">
    <property type="entry name" value="Cellulase_Ig-like"/>
</dbReference>
<evidence type="ECO:0000256" key="8">
    <source>
        <dbReference type="PROSITE-ProRule" id="PRU10060"/>
    </source>
</evidence>
<dbReference type="InterPro" id="IPR008965">
    <property type="entry name" value="CBM2/CBM3_carb-bd_dom_sf"/>
</dbReference>
<dbReference type="GO" id="GO:0030247">
    <property type="term" value="F:polysaccharide binding"/>
    <property type="evidence" value="ECO:0007669"/>
    <property type="project" value="UniProtKB-UniRule"/>
</dbReference>
<dbReference type="SUPFAM" id="SSF49384">
    <property type="entry name" value="Carbohydrate-binding domain"/>
    <property type="match status" value="1"/>
</dbReference>
<keyword evidence="6 7" id="KW-0624">Polysaccharide degradation</keyword>